<evidence type="ECO:0000313" key="2">
    <source>
        <dbReference type="Proteomes" id="UP001497535"/>
    </source>
</evidence>
<keyword evidence="2" id="KW-1185">Reference proteome</keyword>
<gene>
    <name evidence="1" type="ORF">MENTE1834_LOCUS1951</name>
</gene>
<dbReference type="EMBL" id="CAVMJV010000001">
    <property type="protein sequence ID" value="CAK5011587.1"/>
    <property type="molecule type" value="Genomic_DNA"/>
</dbReference>
<sequence>MKENGIFNFIIIRHPKFPKINFPCPHYKVHRYEILNYPTSKIMEINLIKILNEVKKY</sequence>
<name>A0ACB0XPZ8_MELEN</name>
<protein>
    <submittedName>
        <fullName evidence="1">Uncharacterized protein</fullName>
    </submittedName>
</protein>
<organism evidence="1 2">
    <name type="scientific">Meloidogyne enterolobii</name>
    <name type="common">Root-knot nematode worm</name>
    <name type="synonym">Meloidogyne mayaguensis</name>
    <dbReference type="NCBI Taxonomy" id="390850"/>
    <lineage>
        <taxon>Eukaryota</taxon>
        <taxon>Metazoa</taxon>
        <taxon>Ecdysozoa</taxon>
        <taxon>Nematoda</taxon>
        <taxon>Chromadorea</taxon>
        <taxon>Rhabditida</taxon>
        <taxon>Tylenchina</taxon>
        <taxon>Tylenchomorpha</taxon>
        <taxon>Tylenchoidea</taxon>
        <taxon>Meloidogynidae</taxon>
        <taxon>Meloidogyninae</taxon>
        <taxon>Meloidogyne</taxon>
    </lineage>
</organism>
<reference evidence="1" key="1">
    <citation type="submission" date="2023-11" db="EMBL/GenBank/DDBJ databases">
        <authorList>
            <person name="Poullet M."/>
        </authorList>
    </citation>
    <scope>NUCLEOTIDE SEQUENCE</scope>
    <source>
        <strain evidence="1">E1834</strain>
    </source>
</reference>
<accession>A0ACB0XPZ8</accession>
<proteinExistence type="predicted"/>
<comment type="caution">
    <text evidence="1">The sequence shown here is derived from an EMBL/GenBank/DDBJ whole genome shotgun (WGS) entry which is preliminary data.</text>
</comment>
<dbReference type="Proteomes" id="UP001497535">
    <property type="component" value="Unassembled WGS sequence"/>
</dbReference>
<evidence type="ECO:0000313" key="1">
    <source>
        <dbReference type="EMBL" id="CAK5011587.1"/>
    </source>
</evidence>